<evidence type="ECO:0000256" key="6">
    <source>
        <dbReference type="ARBA" id="ARBA00022737"/>
    </source>
</evidence>
<evidence type="ECO:0000256" key="3">
    <source>
        <dbReference type="ARBA" id="ARBA00022491"/>
    </source>
</evidence>
<dbReference type="GO" id="GO:0003682">
    <property type="term" value="F:chromatin binding"/>
    <property type="evidence" value="ECO:0007669"/>
    <property type="project" value="Ensembl"/>
</dbReference>
<keyword evidence="5" id="KW-0399">Innate immunity</keyword>
<feature type="domain" description="RRM" evidence="14">
    <location>
        <begin position="74"/>
        <end position="146"/>
    </location>
</feature>
<dbReference type="InterPro" id="IPR012975">
    <property type="entry name" value="NOPS"/>
</dbReference>
<evidence type="ECO:0000313" key="16">
    <source>
        <dbReference type="Proteomes" id="UP000233060"/>
    </source>
</evidence>
<evidence type="ECO:0000256" key="5">
    <source>
        <dbReference type="ARBA" id="ARBA00022588"/>
    </source>
</evidence>
<dbReference type="InterPro" id="IPR034552">
    <property type="entry name" value="p54nrb_RRM1"/>
</dbReference>
<dbReference type="AlphaFoldDB" id="A0A2K5N6B8"/>
<dbReference type="GO" id="GO:0090575">
    <property type="term" value="C:RNA polymerase II transcription regulator complex"/>
    <property type="evidence" value="ECO:0007669"/>
    <property type="project" value="Ensembl"/>
</dbReference>
<dbReference type="GO" id="GO:0016363">
    <property type="term" value="C:nuclear matrix"/>
    <property type="evidence" value="ECO:0007669"/>
    <property type="project" value="Ensembl"/>
</dbReference>
<feature type="coiled-coil region" evidence="12">
    <location>
        <begin position="254"/>
        <end position="347"/>
    </location>
</feature>
<proteinExistence type="predicted"/>
<comment type="subcellular location">
    <subcellularLocation>
        <location evidence="1">Nucleus speckle</location>
    </subcellularLocation>
</comment>
<sequence length="450" mass="51961">MQSNKTFNLEKQNHTPRKHHQHHHQQQHHQQQQQQPPPPPIPANGQQASSQNEGLTIDLKNFRKPGEKTFTQRSRLFVGNLPPDITEEEMRKLFEKYGKAGEVFIHKDKGFGFIRLETRTLAEIAKVELDNMPLRGKQLRVRFACHSASLTVRNPSSVCVKRTAVVIVDIPRSSQKREAAARKRLDNALSSFLVTTFPRPVTVEPMDQLDDEEGLPEKLVIKNQQFHKEREQPPRFAQPGSFEYEYAMRWKALIEMEKQQQDQVDRNIKEAREKLEMEMEAARHEHQVMLMRQDLMRRQEELRRMEELHNQEVQKRKQLELRQEEERRRREEEMRRQQEEMMRRQQEGFKGTFPDAREQEIRMGQMAMGGAMGINNRGAMPPAPVPAGTPAPPGPATMMPDGTLGLTPPTTERFGQAATMEGIGAIGGTPPAFNRAAPGAEFAPNKRRRY</sequence>
<dbReference type="GO" id="GO:0045892">
    <property type="term" value="P:negative regulation of DNA-templated transcription"/>
    <property type="evidence" value="ECO:0007669"/>
    <property type="project" value="Ensembl"/>
</dbReference>
<evidence type="ECO:0000256" key="13">
    <source>
        <dbReference type="SAM" id="MobiDB-lite"/>
    </source>
</evidence>
<dbReference type="FunFam" id="3.30.70.330:FF:000226">
    <property type="entry name" value="Non-POU domain-containing octamer-binding protein"/>
    <property type="match status" value="1"/>
</dbReference>
<gene>
    <name evidence="15" type="primary">NONO</name>
</gene>
<evidence type="ECO:0000256" key="1">
    <source>
        <dbReference type="ARBA" id="ARBA00004324"/>
    </source>
</evidence>
<reference evidence="15" key="1">
    <citation type="submission" date="2025-08" db="UniProtKB">
        <authorList>
            <consortium name="Ensembl"/>
        </authorList>
    </citation>
    <scope>IDENTIFICATION</scope>
</reference>
<feature type="region of interest" description="Disordered" evidence="13">
    <location>
        <begin position="1"/>
        <end position="51"/>
    </location>
</feature>
<dbReference type="Gene3D" id="6.10.250.1170">
    <property type="match status" value="1"/>
</dbReference>
<dbReference type="GO" id="GO:0003723">
    <property type="term" value="F:RNA binding"/>
    <property type="evidence" value="ECO:0007669"/>
    <property type="project" value="UniProtKB-UniRule"/>
</dbReference>
<evidence type="ECO:0000256" key="11">
    <source>
        <dbReference type="PROSITE-ProRule" id="PRU00176"/>
    </source>
</evidence>
<dbReference type="InterPro" id="IPR000504">
    <property type="entry name" value="RRM_dom"/>
</dbReference>
<evidence type="ECO:0000256" key="8">
    <source>
        <dbReference type="ARBA" id="ARBA00023054"/>
    </source>
</evidence>
<dbReference type="Pfam" id="PF08075">
    <property type="entry name" value="NOPS"/>
    <property type="match status" value="1"/>
</dbReference>
<keyword evidence="4" id="KW-0597">Phosphoprotein</keyword>
<dbReference type="CDD" id="cd12588">
    <property type="entry name" value="RRM1_p54nrb"/>
    <property type="match status" value="1"/>
</dbReference>
<dbReference type="GeneTree" id="ENSGT00940000154442"/>
<dbReference type="Proteomes" id="UP000233060">
    <property type="component" value="Unassembled WGS sequence"/>
</dbReference>
<evidence type="ECO:0000313" key="15">
    <source>
        <dbReference type="Ensembl" id="ENSCATP00000032981.1"/>
    </source>
</evidence>
<keyword evidence="6" id="KW-0677">Repeat</keyword>
<dbReference type="Bgee" id="ENSCATG00000039509">
    <property type="expression patterns" value="Expressed in thymus and 12 other cell types or tissues"/>
</dbReference>
<dbReference type="OMA" id="HGMAMNR"/>
<keyword evidence="7 11" id="KW-0694">RNA-binding</keyword>
<keyword evidence="16" id="KW-1185">Reference proteome</keyword>
<keyword evidence="5" id="KW-0391">Immunity</keyword>
<dbReference type="CDD" id="cd12946">
    <property type="entry name" value="NOPS_p54nrb_PSF_PSPC1"/>
    <property type="match status" value="1"/>
</dbReference>
<evidence type="ECO:0000256" key="7">
    <source>
        <dbReference type="ARBA" id="ARBA00022884"/>
    </source>
</evidence>
<dbReference type="SMART" id="SM00360">
    <property type="entry name" value="RRM"/>
    <property type="match status" value="1"/>
</dbReference>
<keyword evidence="9" id="KW-0010">Activator</keyword>
<keyword evidence="8 12" id="KW-0175">Coiled coil</keyword>
<dbReference type="GO" id="GO:0042752">
    <property type="term" value="P:regulation of circadian rhythm"/>
    <property type="evidence" value="ECO:0007669"/>
    <property type="project" value="Ensembl"/>
</dbReference>
<evidence type="ECO:0000259" key="14">
    <source>
        <dbReference type="PROSITE" id="PS50102"/>
    </source>
</evidence>
<evidence type="ECO:0000256" key="10">
    <source>
        <dbReference type="ARBA" id="ARBA00023242"/>
    </source>
</evidence>
<organism evidence="15 16">
    <name type="scientific">Cercocebus atys</name>
    <name type="common">Sooty mangabey</name>
    <name type="synonym">Cercocebus torquatus atys</name>
    <dbReference type="NCBI Taxonomy" id="9531"/>
    <lineage>
        <taxon>Eukaryota</taxon>
        <taxon>Metazoa</taxon>
        <taxon>Chordata</taxon>
        <taxon>Craniata</taxon>
        <taxon>Vertebrata</taxon>
        <taxon>Euteleostomi</taxon>
        <taxon>Mammalia</taxon>
        <taxon>Eutheria</taxon>
        <taxon>Euarchontoglires</taxon>
        <taxon>Primates</taxon>
        <taxon>Haplorrhini</taxon>
        <taxon>Catarrhini</taxon>
        <taxon>Cercopithecidae</taxon>
        <taxon>Cercopithecinae</taxon>
        <taxon>Cercocebus</taxon>
    </lineage>
</organism>
<dbReference type="PROSITE" id="PS50102">
    <property type="entry name" value="RRM"/>
    <property type="match status" value="1"/>
</dbReference>
<dbReference type="GO" id="GO:0042802">
    <property type="term" value="F:identical protein binding"/>
    <property type="evidence" value="ECO:0007669"/>
    <property type="project" value="Ensembl"/>
</dbReference>
<name>A0A2K5N6B8_CERAT</name>
<evidence type="ECO:0000256" key="9">
    <source>
        <dbReference type="ARBA" id="ARBA00023159"/>
    </source>
</evidence>
<dbReference type="InterPro" id="IPR012677">
    <property type="entry name" value="Nucleotide-bd_a/b_plait_sf"/>
</dbReference>
<dbReference type="GO" id="GO:0045087">
    <property type="term" value="P:innate immune response"/>
    <property type="evidence" value="ECO:0007669"/>
    <property type="project" value="UniProtKB-KW"/>
</dbReference>
<dbReference type="GO" id="GO:1903377">
    <property type="term" value="P:negative regulation of oxidative stress-induced neuron intrinsic apoptotic signaling pathway"/>
    <property type="evidence" value="ECO:0007669"/>
    <property type="project" value="Ensembl"/>
</dbReference>
<dbReference type="Gene3D" id="3.30.70.330">
    <property type="match status" value="1"/>
</dbReference>
<dbReference type="GO" id="GO:0042382">
    <property type="term" value="C:paraspeckles"/>
    <property type="evidence" value="ECO:0007669"/>
    <property type="project" value="Ensembl"/>
</dbReference>
<dbReference type="GO" id="GO:0001650">
    <property type="term" value="C:fibrillar center"/>
    <property type="evidence" value="ECO:0007669"/>
    <property type="project" value="Ensembl"/>
</dbReference>
<dbReference type="GO" id="GO:0016607">
    <property type="term" value="C:nuclear speck"/>
    <property type="evidence" value="ECO:0007669"/>
    <property type="project" value="UniProtKB-SubCell"/>
</dbReference>
<protein>
    <submittedName>
        <fullName evidence="15">Non-POU domain containing octamer binding</fullName>
    </submittedName>
</protein>
<evidence type="ECO:0000256" key="2">
    <source>
        <dbReference type="ARBA" id="ARBA00022481"/>
    </source>
</evidence>
<keyword evidence="10" id="KW-0539">Nucleus</keyword>
<feature type="region of interest" description="Disordered" evidence="13">
    <location>
        <begin position="422"/>
        <end position="450"/>
    </location>
</feature>
<accession>A0A2K5N6B8</accession>
<dbReference type="InterPro" id="IPR035979">
    <property type="entry name" value="RBD_domain_sf"/>
</dbReference>
<dbReference type="PANTHER" id="PTHR23189">
    <property type="entry name" value="RNA RECOGNITION MOTIF-CONTAINING"/>
    <property type="match status" value="1"/>
</dbReference>
<dbReference type="Ensembl" id="ENSCATT00000057252.1">
    <property type="protein sequence ID" value="ENSCATP00000032981.1"/>
    <property type="gene ID" value="ENSCATG00000039509.1"/>
</dbReference>
<keyword evidence="2" id="KW-0488">Methylation</keyword>
<evidence type="ECO:0000256" key="4">
    <source>
        <dbReference type="ARBA" id="ARBA00022553"/>
    </source>
</evidence>
<feature type="compositionally biased region" description="Basic residues" evidence="13">
    <location>
        <begin position="14"/>
        <end position="27"/>
    </location>
</feature>
<evidence type="ECO:0000256" key="12">
    <source>
        <dbReference type="SAM" id="Coils"/>
    </source>
</evidence>
<dbReference type="SUPFAM" id="SSF54928">
    <property type="entry name" value="RNA-binding domain, RBD"/>
    <property type="match status" value="1"/>
</dbReference>
<dbReference type="Pfam" id="PF00076">
    <property type="entry name" value="RRM_1"/>
    <property type="match status" value="1"/>
</dbReference>
<dbReference type="GO" id="GO:0002218">
    <property type="term" value="P:activation of innate immune response"/>
    <property type="evidence" value="ECO:0007669"/>
    <property type="project" value="Ensembl"/>
</dbReference>
<reference evidence="15" key="2">
    <citation type="submission" date="2025-09" db="UniProtKB">
        <authorList>
            <consortium name="Ensembl"/>
        </authorList>
    </citation>
    <scope>IDENTIFICATION</scope>
</reference>
<feature type="compositionally biased region" description="Polar residues" evidence="13">
    <location>
        <begin position="1"/>
        <end position="10"/>
    </location>
</feature>
<dbReference type="STRING" id="9531.ENSCATP00000032981"/>
<keyword evidence="3" id="KW-0678">Repressor</keyword>